<comment type="subcellular location">
    <subcellularLocation>
        <location evidence="5">Cell inner membrane</location>
        <topology evidence="5">Multi-pass membrane protein</topology>
    </subcellularLocation>
</comment>
<evidence type="ECO:0000256" key="3">
    <source>
        <dbReference type="ARBA" id="ARBA00022989"/>
    </source>
</evidence>
<dbReference type="EMBL" id="UGNV01000001">
    <property type="protein sequence ID" value="STX28534.1"/>
    <property type="molecule type" value="Genomic_DNA"/>
</dbReference>
<dbReference type="AlphaFoldDB" id="A0A378I812"/>
<evidence type="ECO:0000256" key="5">
    <source>
        <dbReference type="HAMAP-Rule" id="MF_00189"/>
    </source>
</evidence>
<evidence type="ECO:0000256" key="1">
    <source>
        <dbReference type="ARBA" id="ARBA00022475"/>
    </source>
</evidence>
<dbReference type="PANTHER" id="PTHR36917:SF1">
    <property type="entry name" value="INNER MEMBRANE-SPANNING PROTEIN YCIB"/>
    <property type="match status" value="1"/>
</dbReference>
<protein>
    <recommendedName>
        <fullName evidence="5">Inner membrane-spanning protein YciB</fullName>
    </recommendedName>
</protein>
<evidence type="ECO:0000313" key="7">
    <source>
        <dbReference type="Proteomes" id="UP000254968"/>
    </source>
</evidence>
<dbReference type="OrthoDB" id="9788219at2"/>
<gene>
    <name evidence="6" type="primary">yciB_1</name>
    <name evidence="5" type="synonym">yciB</name>
    <name evidence="6" type="ORF">NCTC13315_01064</name>
</gene>
<feature type="transmembrane region" description="Helical" evidence="5">
    <location>
        <begin position="20"/>
        <end position="38"/>
    </location>
</feature>
<dbReference type="Pfam" id="PF04279">
    <property type="entry name" value="IspA"/>
    <property type="match status" value="1"/>
</dbReference>
<proteinExistence type="inferred from homology"/>
<accession>A0A378I812</accession>
<dbReference type="InterPro" id="IPR006008">
    <property type="entry name" value="YciB"/>
</dbReference>
<dbReference type="GO" id="GO:0005886">
    <property type="term" value="C:plasma membrane"/>
    <property type="evidence" value="ECO:0007669"/>
    <property type="project" value="UniProtKB-SubCell"/>
</dbReference>
<organism evidence="6 7">
    <name type="scientific">Legionella beliardensis</name>
    <dbReference type="NCBI Taxonomy" id="91822"/>
    <lineage>
        <taxon>Bacteria</taxon>
        <taxon>Pseudomonadati</taxon>
        <taxon>Pseudomonadota</taxon>
        <taxon>Gammaproteobacteria</taxon>
        <taxon>Legionellales</taxon>
        <taxon>Legionellaceae</taxon>
        <taxon>Legionella</taxon>
    </lineage>
</organism>
<keyword evidence="2 5" id="KW-0812">Transmembrane</keyword>
<evidence type="ECO:0000256" key="4">
    <source>
        <dbReference type="ARBA" id="ARBA00023136"/>
    </source>
</evidence>
<feature type="transmembrane region" description="Helical" evidence="5">
    <location>
        <begin position="126"/>
        <end position="145"/>
    </location>
</feature>
<reference evidence="6 7" key="1">
    <citation type="submission" date="2018-06" db="EMBL/GenBank/DDBJ databases">
        <authorList>
            <consortium name="Pathogen Informatics"/>
            <person name="Doyle S."/>
        </authorList>
    </citation>
    <scope>NUCLEOTIDE SEQUENCE [LARGE SCALE GENOMIC DNA]</scope>
    <source>
        <strain evidence="6 7">NCTC13315</strain>
    </source>
</reference>
<comment type="function">
    <text evidence="5">Plays a role in cell envelope biogenesis, maintenance of cell envelope integrity and membrane homeostasis.</text>
</comment>
<evidence type="ECO:0000313" key="6">
    <source>
        <dbReference type="EMBL" id="STX28534.1"/>
    </source>
</evidence>
<feature type="transmembrane region" description="Helical" evidence="5">
    <location>
        <begin position="50"/>
        <end position="68"/>
    </location>
</feature>
<keyword evidence="5" id="KW-0997">Cell inner membrane</keyword>
<sequence length="186" mass="21955">MKFLYEIFPIVLFFLAFKFYDIYLATYVGIIATAIQVIMTRLIQKKWDKVQLFTLLTFVVFGGLTLYLRDPIFIKWKPSIIFWTFALLILVSHFILKKSLLQFLISSMLKDGDNLPASIWNKLNNIWIIFFVLIGFLNLIFAYYFSTNAWVNFKFYGISLGVILISIIQTIYIRKWRKKLSQADAN</sequence>
<feature type="transmembrane region" description="Helical" evidence="5">
    <location>
        <begin position="151"/>
        <end position="173"/>
    </location>
</feature>
<dbReference type="Proteomes" id="UP000254968">
    <property type="component" value="Unassembled WGS sequence"/>
</dbReference>
<keyword evidence="3 5" id="KW-1133">Transmembrane helix</keyword>
<name>A0A378I812_9GAMM</name>
<dbReference type="HAMAP" id="MF_00189">
    <property type="entry name" value="YciB"/>
    <property type="match status" value="1"/>
</dbReference>
<comment type="similarity">
    <text evidence="5">Belongs to the YciB family.</text>
</comment>
<keyword evidence="7" id="KW-1185">Reference proteome</keyword>
<dbReference type="RefSeq" id="WP_160149852.1">
    <property type="nucleotide sequence ID" value="NZ_CAAAHO010000001.1"/>
</dbReference>
<feature type="transmembrane region" description="Helical" evidence="5">
    <location>
        <begin position="80"/>
        <end position="105"/>
    </location>
</feature>
<evidence type="ECO:0000256" key="2">
    <source>
        <dbReference type="ARBA" id="ARBA00022692"/>
    </source>
</evidence>
<dbReference type="PANTHER" id="PTHR36917">
    <property type="entry name" value="INTRACELLULAR SEPTATION PROTEIN A-RELATED"/>
    <property type="match status" value="1"/>
</dbReference>
<keyword evidence="1 5" id="KW-1003">Cell membrane</keyword>
<keyword evidence="4 5" id="KW-0472">Membrane</keyword>